<feature type="compositionally biased region" description="Basic and acidic residues" evidence="1">
    <location>
        <begin position="696"/>
        <end position="710"/>
    </location>
</feature>
<evidence type="ECO:0000256" key="1">
    <source>
        <dbReference type="SAM" id="MobiDB-lite"/>
    </source>
</evidence>
<proteinExistence type="predicted"/>
<feature type="region of interest" description="Disordered" evidence="1">
    <location>
        <begin position="926"/>
        <end position="948"/>
    </location>
</feature>
<feature type="compositionally biased region" description="Basic and acidic residues" evidence="1">
    <location>
        <begin position="320"/>
        <end position="338"/>
    </location>
</feature>
<feature type="region of interest" description="Disordered" evidence="1">
    <location>
        <begin position="613"/>
        <end position="893"/>
    </location>
</feature>
<feature type="region of interest" description="Disordered" evidence="1">
    <location>
        <begin position="307"/>
        <end position="338"/>
    </location>
</feature>
<feature type="compositionally biased region" description="Basic residues" evidence="1">
    <location>
        <begin position="839"/>
        <end position="848"/>
    </location>
</feature>
<feature type="compositionally biased region" description="Polar residues" evidence="1">
    <location>
        <begin position="675"/>
        <end position="686"/>
    </location>
</feature>
<accession>A0A0G4G1S4</accession>
<sequence length="1026" mass="113522">MQKGHVARYSSDSSVLGCFSRQRAIRSELLSRLQFSVAQLFSFFPESCLSFEHLRLLLRVLRRRQGSHPCFLRILDICFFRGHRRPRETSKGSAAVSSLSVSSFVRGENLNSRGRNFNETLTDFYGLIAGQNPKVRLEILWRVCELFVVRGGFGEALKFLEAKDRGWNLSRGLVMGSKFNQRPPIVTGLRAIAGHLQQYTEMEERGKPAQERGRPTRREGGLAVRKMRVRGVSEGRVTLSGVSGSRDDDVQRWMRGGTLTAKDGTLDMEESDIRQELEDYLALCLDAQESPSAEALKIFYEIEASSNKGGGGAMKPGRNRNREKMERGEKTGWGESDVTSRVEDAMAIEFARARPENAETLEIALLCSQARCASGPFRPVGKGSGRRKAARSFEKESESDDEDDGHGQEKKDGGGENDHQDDETLVELSTSYLRRTGGSSEGPLVLVGGGRTLLGRTAWGTLMKVQLEKDPDCVRAWLSLTFEVALSNEELEQGGERDDAGVLRGCRRLLSIFDRDARRDWRRRLFSVEGSGFVGRSLSTESLLCVFLLCPFFLLVERNLSGLPSSSGDRGGVRREDVAALRSILALAALVDQRLERAARCLEAEKSSSYSRVLLLPRGEQQKNERDEEKKRQEERDGEIRLDTNSEGGDLEKGRGGEEEERLKRALSAILGSHRPNSVSPDNSGSGLAGSLWPSVKRDSWEGASREGRRGRGRGGRASVQSSRGPVQKRRRVTAAGSEGEDEGDEESKGGRLEPGEYLGGSSSSLSSSEDRDPLHREEQKQKRKKEKKSGGRQSRVAASKNSKADSGFGHVSAATASAAAASSKVRKETGRSSSSSTGRRRRRRKKPGVGGLRLTEREGRRDSDSSSEDVEMVEAEEKEKGGEKGGSREWEEALEEGVESLIEYRRSQSRENKNEFEFLSLLETHSPMSSPHSSSSSSSSSSSPPSLEFRTAEDYVHTWTRFLESSCCGLGEMREGRQGSAVPPRGSRSGARESEFRFLSSLLSCDGLKLVFEACLHLKEKMFLF</sequence>
<feature type="region of interest" description="Disordered" evidence="1">
    <location>
        <begin position="377"/>
        <end position="423"/>
    </location>
</feature>
<dbReference type="AlphaFoldDB" id="A0A0G4G1S4"/>
<feature type="compositionally biased region" description="Basic and acidic residues" evidence="1">
    <location>
        <begin position="405"/>
        <end position="418"/>
    </location>
</feature>
<protein>
    <submittedName>
        <fullName evidence="2">Uncharacterized protein</fullName>
    </submittedName>
</protein>
<feature type="compositionally biased region" description="Basic and acidic residues" evidence="1">
    <location>
        <begin position="620"/>
        <end position="664"/>
    </location>
</feature>
<feature type="compositionally biased region" description="Low complexity" evidence="1">
    <location>
        <begin position="927"/>
        <end position="947"/>
    </location>
</feature>
<gene>
    <name evidence="2" type="ORF">Cvel_19855</name>
</gene>
<name>A0A0G4G1S4_9ALVE</name>
<reference evidence="2" key="1">
    <citation type="submission" date="2014-11" db="EMBL/GenBank/DDBJ databases">
        <authorList>
            <person name="Otto D Thomas"/>
            <person name="Naeem Raeece"/>
        </authorList>
    </citation>
    <scope>NUCLEOTIDE SEQUENCE</scope>
</reference>
<feature type="compositionally biased region" description="Basic and acidic residues" evidence="1">
    <location>
        <begin position="855"/>
        <end position="865"/>
    </location>
</feature>
<evidence type="ECO:0000313" key="2">
    <source>
        <dbReference type="EMBL" id="CEM22007.1"/>
    </source>
</evidence>
<organism evidence="2">
    <name type="scientific">Chromera velia CCMP2878</name>
    <dbReference type="NCBI Taxonomy" id="1169474"/>
    <lineage>
        <taxon>Eukaryota</taxon>
        <taxon>Sar</taxon>
        <taxon>Alveolata</taxon>
        <taxon>Colpodellida</taxon>
        <taxon>Chromeraceae</taxon>
        <taxon>Chromera</taxon>
    </lineage>
</organism>
<feature type="compositionally biased region" description="Low complexity" evidence="1">
    <location>
        <begin position="813"/>
        <end position="824"/>
    </location>
</feature>
<feature type="compositionally biased region" description="Basic and acidic residues" evidence="1">
    <location>
        <begin position="876"/>
        <end position="892"/>
    </location>
</feature>
<dbReference type="VEuPathDB" id="CryptoDB:Cvel_19855"/>
<feature type="compositionally biased region" description="Acidic residues" evidence="1">
    <location>
        <begin position="866"/>
        <end position="875"/>
    </location>
</feature>
<dbReference type="EMBL" id="CDMZ01000815">
    <property type="protein sequence ID" value="CEM22007.1"/>
    <property type="molecule type" value="Genomic_DNA"/>
</dbReference>
<feature type="compositionally biased region" description="Basic and acidic residues" evidence="1">
    <location>
        <begin position="769"/>
        <end position="781"/>
    </location>
</feature>